<sequence length="263" mass="29180">MHNRFDQFRRSALGQQLEQLIDTPQRYLEYAALSRAGIPAVTAIVHELQHKFAEVTADQGARQFCGAMVGDVMRRHGHQLLRPRGRVPGGYFSYGAVWSPLPQPRSFDQLLASLAAMPQQVLQRLAALPLARQRTRPAGIGFSALEHLCHLRDLDDDAFRPRVRAILEQPQPLLHGVNGSEWAIARDYQAQDYAQAASGMLRARGELLALLQGCDADAQARIGVWEGRQRLTLAELVADMVAHDDTHLQEIDELLLALDGCAA</sequence>
<evidence type="ECO:0000259" key="1">
    <source>
        <dbReference type="Pfam" id="PF12867"/>
    </source>
</evidence>
<dbReference type="Gene3D" id="1.20.120.450">
    <property type="entry name" value="dinb family like domain"/>
    <property type="match status" value="1"/>
</dbReference>
<dbReference type="InterPro" id="IPR034660">
    <property type="entry name" value="DinB/YfiT-like"/>
</dbReference>
<dbReference type="InterPro" id="IPR024775">
    <property type="entry name" value="DinB-like"/>
</dbReference>
<gene>
    <name evidence="2" type="ORF">C8E02_3427</name>
</gene>
<accession>A0A495AW44</accession>
<dbReference type="AlphaFoldDB" id="A0A495AW44"/>
<protein>
    <submittedName>
        <fullName evidence="2">DinB family protein</fullName>
    </submittedName>
</protein>
<name>A0A495AW44_VOGIN</name>
<feature type="domain" description="DinB-like" evidence="1">
    <location>
        <begin position="114"/>
        <end position="251"/>
    </location>
</feature>
<proteinExistence type="predicted"/>
<dbReference type="EMBL" id="RBID01000020">
    <property type="protein sequence ID" value="RKQ52957.1"/>
    <property type="molecule type" value="Genomic_DNA"/>
</dbReference>
<evidence type="ECO:0000313" key="2">
    <source>
        <dbReference type="EMBL" id="RKQ52957.1"/>
    </source>
</evidence>
<reference evidence="2 3" key="1">
    <citation type="submission" date="2018-10" db="EMBL/GenBank/DDBJ databases">
        <title>Genomic Encyclopedia of Type Strains, Phase IV (KMG-IV): sequencing the most valuable type-strain genomes for metagenomic binning, comparative biology and taxonomic classification.</title>
        <authorList>
            <person name="Goeker M."/>
        </authorList>
    </citation>
    <scope>NUCLEOTIDE SEQUENCE [LARGE SCALE GENOMIC DNA]</scope>
    <source>
        <strain evidence="2 3">DSM 3303</strain>
    </source>
</reference>
<dbReference type="RefSeq" id="WP_120812785.1">
    <property type="nucleotide sequence ID" value="NZ_RBID01000020.1"/>
</dbReference>
<evidence type="ECO:0000313" key="3">
    <source>
        <dbReference type="Proteomes" id="UP000279384"/>
    </source>
</evidence>
<dbReference type="SUPFAM" id="SSF109854">
    <property type="entry name" value="DinB/YfiT-like putative metalloenzymes"/>
    <property type="match status" value="1"/>
</dbReference>
<comment type="caution">
    <text evidence="2">The sequence shown here is derived from an EMBL/GenBank/DDBJ whole genome shotgun (WGS) entry which is preliminary data.</text>
</comment>
<dbReference type="Proteomes" id="UP000279384">
    <property type="component" value="Unassembled WGS sequence"/>
</dbReference>
<organism evidence="2 3">
    <name type="scientific">Vogesella indigofera</name>
    <name type="common">Pseudomonas indigofera</name>
    <dbReference type="NCBI Taxonomy" id="45465"/>
    <lineage>
        <taxon>Bacteria</taxon>
        <taxon>Pseudomonadati</taxon>
        <taxon>Pseudomonadota</taxon>
        <taxon>Betaproteobacteria</taxon>
        <taxon>Neisseriales</taxon>
        <taxon>Chromobacteriaceae</taxon>
        <taxon>Vogesella</taxon>
    </lineage>
</organism>
<dbReference type="Pfam" id="PF12867">
    <property type="entry name" value="DinB_2"/>
    <property type="match status" value="1"/>
</dbReference>